<evidence type="ECO:0000256" key="1">
    <source>
        <dbReference type="ARBA" id="ARBA00004834"/>
    </source>
</evidence>
<feature type="domain" description="Atrophied bacterial Ig" evidence="9">
    <location>
        <begin position="38"/>
        <end position="108"/>
    </location>
</feature>
<dbReference type="OrthoDB" id="19657at2759"/>
<feature type="active site" description="Proton acceptor" evidence="6">
    <location>
        <position position="459"/>
    </location>
</feature>
<sequence>MRLTPALLSLGLQWASTAFAAPSPLAVAHARRAIDSISVTNIDDVRGNLHLPKSWNGLNVTWSSDSPSVISHSGIVKRQSTEATVDLVATIDVDGLATKRTFSAKVRRQAAIDPFAGYAFAYFTGNSIEGEKIYFAASNGNNALSWKELNGGQPVLSSTLGTRGLRDPFIIRSNEGDKFFLIATDLSIGSGTSWGDAVRIGSLYLEVWESTDLINWSAQRHVQVSPPTAGNTWAPEAHYDPSIGEYVVYWASSIYAENDPNHTGSTYHRMLFATTRDFVTFSETSVWQDAGMSRIDSTVLEDGATFYRFTKDEGASGTGCADIIQERSDSLRSPLSSWTQVTACIGNRAGTSAVEGPTAFKSNPGDVNGEKYYLFVDEYGGRGYIPLETTDIANPNWQVSGSYQLPSSPRHGTVIPVTAQELANLNTLARASPKTKRKQTKEASLVARDSPVLPGLYADPNIAIFDNTYYIYATTDGFPGWGGQVFYVWQSPDLVSWTRSTEPILTLNGTAGNVPWAVGNAWAPTIIERGGKYYFYFSGHNPTYNRKTIGVAVAASPTGPFTAQPTAMILNNESETTGQAIDPATFRDPVTGKYYLFWGNGTPALYAELDDSMTALVPGSIRSIAGLTDFREGVFVNYRDGLYHLTYSIDDTGSEDYRVGYATATAVDGPWTYRGVVLQKDASLGILGTGHSSIVNVPGTDDWYIAYHRFKIPGGGGTNRETTIDKMFFDAETGLMRTVVPTLESVAPQTILG</sequence>
<evidence type="ECO:0000256" key="3">
    <source>
        <dbReference type="ARBA" id="ARBA00022801"/>
    </source>
</evidence>
<dbReference type="EMBL" id="CAOQHR010000008">
    <property type="protein sequence ID" value="CAI6338032.1"/>
    <property type="molecule type" value="Genomic_DNA"/>
</dbReference>
<feature type="signal peptide" evidence="8">
    <location>
        <begin position="1"/>
        <end position="20"/>
    </location>
</feature>
<keyword evidence="3" id="KW-0378">Hydrolase</keyword>
<evidence type="ECO:0000256" key="6">
    <source>
        <dbReference type="PIRSR" id="PIRSR606710-1"/>
    </source>
</evidence>
<gene>
    <name evidence="10" type="ORF">PDIGIT_LOCUS11154</name>
</gene>
<dbReference type="GO" id="GO:0005975">
    <property type="term" value="P:carbohydrate metabolic process"/>
    <property type="evidence" value="ECO:0007669"/>
    <property type="project" value="InterPro"/>
</dbReference>
<evidence type="ECO:0000256" key="2">
    <source>
        <dbReference type="ARBA" id="ARBA00009865"/>
    </source>
</evidence>
<dbReference type="AlphaFoldDB" id="A0A9W4XXL2"/>
<accession>A0A9W4XXL2</accession>
<dbReference type="CDD" id="cd08983">
    <property type="entry name" value="GH43_Bt3655-like"/>
    <property type="match status" value="1"/>
</dbReference>
<evidence type="ECO:0000313" key="10">
    <source>
        <dbReference type="EMBL" id="CAI6338032.1"/>
    </source>
</evidence>
<dbReference type="GO" id="GO:0004553">
    <property type="term" value="F:hydrolase activity, hydrolyzing O-glycosyl compounds"/>
    <property type="evidence" value="ECO:0007669"/>
    <property type="project" value="InterPro"/>
</dbReference>
<evidence type="ECO:0000259" key="9">
    <source>
        <dbReference type="Pfam" id="PF20578"/>
    </source>
</evidence>
<comment type="similarity">
    <text evidence="2">Belongs to the glycosyl hydrolase 43 family.</text>
</comment>
<dbReference type="CDD" id="cd18828">
    <property type="entry name" value="GH43_BT3675-like"/>
    <property type="match status" value="1"/>
</dbReference>
<comment type="caution">
    <text evidence="10">The sequence shown here is derived from an EMBL/GenBank/DDBJ whole genome shotgun (WGS) entry which is preliminary data.</text>
</comment>
<dbReference type="InterPro" id="IPR050727">
    <property type="entry name" value="GH43_arabinanases"/>
</dbReference>
<organism evidence="10 11">
    <name type="scientific">Periconia digitata</name>
    <dbReference type="NCBI Taxonomy" id="1303443"/>
    <lineage>
        <taxon>Eukaryota</taxon>
        <taxon>Fungi</taxon>
        <taxon>Dikarya</taxon>
        <taxon>Ascomycota</taxon>
        <taxon>Pezizomycotina</taxon>
        <taxon>Dothideomycetes</taxon>
        <taxon>Pleosporomycetidae</taxon>
        <taxon>Pleosporales</taxon>
        <taxon>Massarineae</taxon>
        <taxon>Periconiaceae</taxon>
        <taxon>Periconia</taxon>
    </lineage>
</organism>
<name>A0A9W4XXL2_9PLEO</name>
<dbReference type="SUPFAM" id="SSF75005">
    <property type="entry name" value="Arabinanase/levansucrase/invertase"/>
    <property type="match status" value="2"/>
</dbReference>
<dbReference type="Gene3D" id="2.115.10.20">
    <property type="entry name" value="Glycosyl hydrolase domain, family 43"/>
    <property type="match status" value="2"/>
</dbReference>
<dbReference type="PANTHER" id="PTHR43301">
    <property type="entry name" value="ARABINAN ENDO-1,5-ALPHA-L-ARABINOSIDASE"/>
    <property type="match status" value="1"/>
</dbReference>
<feature type="site" description="Important for catalytic activity, responsible for pKa modulation of the active site Glu and correct orientation of both the proton donor and substrate" evidence="7">
    <location>
        <position position="582"/>
    </location>
</feature>
<evidence type="ECO:0000256" key="7">
    <source>
        <dbReference type="PIRSR" id="PIRSR606710-2"/>
    </source>
</evidence>
<feature type="chain" id="PRO_5040953698" description="Endo-1,5-alpha-L-arabinanase A" evidence="8">
    <location>
        <begin position="21"/>
        <end position="753"/>
    </location>
</feature>
<evidence type="ECO:0000256" key="5">
    <source>
        <dbReference type="ARBA" id="ARBA00042202"/>
    </source>
</evidence>
<keyword evidence="4" id="KW-0326">Glycosidase</keyword>
<dbReference type="InterPro" id="IPR046780">
    <property type="entry name" value="aBig_2"/>
</dbReference>
<evidence type="ECO:0000256" key="4">
    <source>
        <dbReference type="ARBA" id="ARBA00023295"/>
    </source>
</evidence>
<dbReference type="PANTHER" id="PTHR43301:SF3">
    <property type="entry name" value="ARABINAN ENDO-1,5-ALPHA-L-ARABINOSIDASE A-RELATED"/>
    <property type="match status" value="1"/>
</dbReference>
<dbReference type="Pfam" id="PF04616">
    <property type="entry name" value="Glyco_hydro_43"/>
    <property type="match status" value="2"/>
</dbReference>
<dbReference type="Pfam" id="PF20578">
    <property type="entry name" value="aBig_2"/>
    <property type="match status" value="1"/>
</dbReference>
<evidence type="ECO:0000256" key="8">
    <source>
        <dbReference type="SAM" id="SignalP"/>
    </source>
</evidence>
<keyword evidence="11" id="KW-1185">Reference proteome</keyword>
<keyword evidence="8" id="KW-0732">Signal</keyword>
<evidence type="ECO:0000313" key="11">
    <source>
        <dbReference type="Proteomes" id="UP001152607"/>
    </source>
</evidence>
<dbReference type="InterPro" id="IPR006710">
    <property type="entry name" value="Glyco_hydro_43"/>
</dbReference>
<feature type="active site" description="Proton donor" evidence="6">
    <location>
        <position position="632"/>
    </location>
</feature>
<proteinExistence type="inferred from homology"/>
<comment type="pathway">
    <text evidence="1">Glycan metabolism; L-arabinan degradation.</text>
</comment>
<dbReference type="InterPro" id="IPR023296">
    <property type="entry name" value="Glyco_hydro_beta-prop_sf"/>
</dbReference>
<dbReference type="Proteomes" id="UP001152607">
    <property type="component" value="Unassembled WGS sequence"/>
</dbReference>
<reference evidence="10" key="1">
    <citation type="submission" date="2023-01" db="EMBL/GenBank/DDBJ databases">
        <authorList>
            <person name="Van Ghelder C."/>
            <person name="Rancurel C."/>
        </authorList>
    </citation>
    <scope>NUCLEOTIDE SEQUENCE</scope>
    <source>
        <strain evidence="10">CNCM I-4278</strain>
    </source>
</reference>
<protein>
    <recommendedName>
        <fullName evidence="5">Endo-1,5-alpha-L-arabinanase A</fullName>
    </recommendedName>
</protein>